<sequence>MSIFTYSRLMLPGTSSSCSRATRKLLFGSICLNRLFTMRFSYCVSNVHGTSKWVHPDTSDAISVASQWPSWAASGAASLLGFCGEPQGTRVANAKSSGSCEAMRACGNPRIKPDPYLDTRTAPPSAAAARGLLRAVGVPVRRSHAQMVALEVRGNIAHESNELQPIAASRALGCCATSARALAYFSSLGALNCKCFSSSSGAMTSKGLRLLHEHRYRLLQHLSGRGRCRRCMALLKTPNTVVRSASALRARRPLGLADESGYASLRLPLVLLMDPTDRCHLAGLNATRHPTGLRRIPAMEGGLSSRGPARAGLASGDLRRGWAHKRDARGLPSRSTALRHPADLKTWQGCLKPQLELEFKGLGQAAVHPPRALLPSLLPSRNKSNTKIRALHTVASAGSGCTEAKADCSSRSLLGEGAWGVHKGSGYAPRAAPNATRSSSVAPPPSAAAPAALASSTVHSELTSSEIPSGLLGSTALPRFCVSGCTYSGQAEVGRVCLETPSQKALRDKSGNHPCVDRQPPRRAYGCHVQMLGKSFKMMPVMLWSIVISGKKYEAKDWLIAGGVTWGVTQFLMTGSIKSKHADKGSSVYGLILMGGFLGCDGFTSTFQEKVFKDCKTTKYNQMLYVNAGSAVVSLSSFVLSGAAPSTIAFCFRHVDFVVQAMCLSAAAVGGQFFIYSQVKEFGALVLAATMNLRQVISIMVSYLLYGHSITLMQVLGLVMVFGALFYKTYLGYKDGKDKPKATSKPAKVEAVEAQDEDPPTFSRAGWQNPSRFPSV</sequence>
<feature type="transmembrane region" description="Helical" evidence="7">
    <location>
        <begin position="712"/>
        <end position="731"/>
    </location>
</feature>
<feature type="transmembrane region" description="Helical" evidence="7">
    <location>
        <begin position="657"/>
        <end position="675"/>
    </location>
</feature>
<dbReference type="Pfam" id="PF08449">
    <property type="entry name" value="UAA"/>
    <property type="match status" value="1"/>
</dbReference>
<evidence type="ECO:0000256" key="2">
    <source>
        <dbReference type="ARBA" id="ARBA00022448"/>
    </source>
</evidence>
<evidence type="ECO:0000256" key="4">
    <source>
        <dbReference type="ARBA" id="ARBA00022989"/>
    </source>
</evidence>
<organism evidence="8 9">
    <name type="scientific">Prorocentrum cordatum</name>
    <dbReference type="NCBI Taxonomy" id="2364126"/>
    <lineage>
        <taxon>Eukaryota</taxon>
        <taxon>Sar</taxon>
        <taxon>Alveolata</taxon>
        <taxon>Dinophyceae</taxon>
        <taxon>Prorocentrales</taxon>
        <taxon>Prorocentraceae</taxon>
        <taxon>Prorocentrum</taxon>
    </lineage>
</organism>
<evidence type="ECO:0000313" key="8">
    <source>
        <dbReference type="EMBL" id="CAK0837219.1"/>
    </source>
</evidence>
<proteinExistence type="predicted"/>
<keyword evidence="4 7" id="KW-1133">Transmembrane helix</keyword>
<evidence type="ECO:0000256" key="3">
    <source>
        <dbReference type="ARBA" id="ARBA00022692"/>
    </source>
</evidence>
<keyword evidence="2" id="KW-0813">Transport</keyword>
<evidence type="ECO:0000256" key="7">
    <source>
        <dbReference type="SAM" id="Phobius"/>
    </source>
</evidence>
<feature type="compositionally biased region" description="Basic and acidic residues" evidence="6">
    <location>
        <begin position="736"/>
        <end position="751"/>
    </location>
</feature>
<feature type="transmembrane region" description="Helical" evidence="7">
    <location>
        <begin position="682"/>
        <end position="706"/>
    </location>
</feature>
<evidence type="ECO:0008006" key="10">
    <source>
        <dbReference type="Google" id="ProtNLM"/>
    </source>
</evidence>
<keyword evidence="5 7" id="KW-0472">Membrane</keyword>
<evidence type="ECO:0000313" key="9">
    <source>
        <dbReference type="Proteomes" id="UP001189429"/>
    </source>
</evidence>
<feature type="region of interest" description="Disordered" evidence="6">
    <location>
        <begin position="736"/>
        <end position="776"/>
    </location>
</feature>
<evidence type="ECO:0000256" key="5">
    <source>
        <dbReference type="ARBA" id="ARBA00023136"/>
    </source>
</evidence>
<keyword evidence="3 7" id="KW-0812">Transmembrane</keyword>
<accession>A0ABN9SXL8</accession>
<reference evidence="8" key="1">
    <citation type="submission" date="2023-10" db="EMBL/GenBank/DDBJ databases">
        <authorList>
            <person name="Chen Y."/>
            <person name="Shah S."/>
            <person name="Dougan E. K."/>
            <person name="Thang M."/>
            <person name="Chan C."/>
        </authorList>
    </citation>
    <scope>NUCLEOTIDE SEQUENCE [LARGE SCALE GENOMIC DNA]</scope>
</reference>
<protein>
    <recommendedName>
        <fullName evidence="10">Solute carrier family 35 member B1</fullName>
    </recommendedName>
</protein>
<dbReference type="InterPro" id="IPR013657">
    <property type="entry name" value="SCL35B1-4/HUT1"/>
</dbReference>
<dbReference type="PANTHER" id="PTHR10778">
    <property type="entry name" value="SOLUTE CARRIER FAMILY 35 MEMBER B"/>
    <property type="match status" value="1"/>
</dbReference>
<dbReference type="PANTHER" id="PTHR10778:SF13">
    <property type="entry name" value="ADENOSINE 3'-PHOSPHO 5'-PHOSPHOSULFATE TRANSPORTER 1"/>
    <property type="match status" value="1"/>
</dbReference>
<feature type="transmembrane region" description="Helical" evidence="7">
    <location>
        <begin position="624"/>
        <end position="645"/>
    </location>
</feature>
<evidence type="ECO:0000256" key="1">
    <source>
        <dbReference type="ARBA" id="ARBA00004141"/>
    </source>
</evidence>
<gene>
    <name evidence="8" type="ORF">PCOR1329_LOCUS33480</name>
</gene>
<feature type="transmembrane region" description="Helical" evidence="7">
    <location>
        <begin position="586"/>
        <end position="604"/>
    </location>
</feature>
<dbReference type="EMBL" id="CAUYUJ010014113">
    <property type="protein sequence ID" value="CAK0837219.1"/>
    <property type="molecule type" value="Genomic_DNA"/>
</dbReference>
<evidence type="ECO:0000256" key="6">
    <source>
        <dbReference type="SAM" id="MobiDB-lite"/>
    </source>
</evidence>
<dbReference type="Proteomes" id="UP001189429">
    <property type="component" value="Unassembled WGS sequence"/>
</dbReference>
<name>A0ABN9SXL8_9DINO</name>
<comment type="caution">
    <text evidence="8">The sequence shown here is derived from an EMBL/GenBank/DDBJ whole genome shotgun (WGS) entry which is preliminary data.</text>
</comment>
<feature type="region of interest" description="Disordered" evidence="6">
    <location>
        <begin position="427"/>
        <end position="448"/>
    </location>
</feature>
<comment type="subcellular location">
    <subcellularLocation>
        <location evidence="1">Membrane</location>
        <topology evidence="1">Multi-pass membrane protein</topology>
    </subcellularLocation>
</comment>
<feature type="compositionally biased region" description="Polar residues" evidence="6">
    <location>
        <begin position="766"/>
        <end position="776"/>
    </location>
</feature>
<keyword evidence="9" id="KW-1185">Reference proteome</keyword>